<proteinExistence type="predicted"/>
<dbReference type="Pfam" id="PF09990">
    <property type="entry name" value="DUF2231"/>
    <property type="match status" value="1"/>
</dbReference>
<feature type="domain" description="DUF2231" evidence="2">
    <location>
        <begin position="20"/>
        <end position="156"/>
    </location>
</feature>
<evidence type="ECO:0000256" key="1">
    <source>
        <dbReference type="SAM" id="Phobius"/>
    </source>
</evidence>
<name>A0ABV8G7S9_9ACTN</name>
<comment type="caution">
    <text evidence="3">The sequence shown here is derived from an EMBL/GenBank/DDBJ whole genome shotgun (WGS) entry which is preliminary data.</text>
</comment>
<sequence>MSAQPHQAKRPVTALAGPYGHPLHPILVTVPIGAWVTSMVFDLASHAVPDPDFLARGSLWLIAIGVIGALVAALFGFLDFLVVPPRTAAFRTALVHLSLNLIVTAVYGAAWAWRAGAGTGPVEAGQIALSAVALIALAISGYLGGKLTYRYGVRVADETTQAEGFRS</sequence>
<dbReference type="RefSeq" id="WP_379528463.1">
    <property type="nucleotide sequence ID" value="NZ_JBHSBI010000006.1"/>
</dbReference>
<dbReference type="InterPro" id="IPR019251">
    <property type="entry name" value="DUF2231_TM"/>
</dbReference>
<evidence type="ECO:0000259" key="2">
    <source>
        <dbReference type="Pfam" id="PF09990"/>
    </source>
</evidence>
<evidence type="ECO:0000313" key="4">
    <source>
        <dbReference type="Proteomes" id="UP001595851"/>
    </source>
</evidence>
<evidence type="ECO:0000313" key="3">
    <source>
        <dbReference type="EMBL" id="MFC4008397.1"/>
    </source>
</evidence>
<organism evidence="3 4">
    <name type="scientific">Nonomuraea purpurea</name>
    <dbReference type="NCBI Taxonomy" id="1849276"/>
    <lineage>
        <taxon>Bacteria</taxon>
        <taxon>Bacillati</taxon>
        <taxon>Actinomycetota</taxon>
        <taxon>Actinomycetes</taxon>
        <taxon>Streptosporangiales</taxon>
        <taxon>Streptosporangiaceae</taxon>
        <taxon>Nonomuraea</taxon>
    </lineage>
</organism>
<keyword evidence="1" id="KW-1133">Transmembrane helix</keyword>
<keyword evidence="1" id="KW-0812">Transmembrane</keyword>
<dbReference type="Proteomes" id="UP001595851">
    <property type="component" value="Unassembled WGS sequence"/>
</dbReference>
<keyword evidence="1" id="KW-0472">Membrane</keyword>
<dbReference type="EMBL" id="JBHSBI010000006">
    <property type="protein sequence ID" value="MFC4008397.1"/>
    <property type="molecule type" value="Genomic_DNA"/>
</dbReference>
<protein>
    <submittedName>
        <fullName evidence="3">DUF2231 domain-containing protein</fullName>
    </submittedName>
</protein>
<feature type="transmembrane region" description="Helical" evidence="1">
    <location>
        <begin position="59"/>
        <end position="82"/>
    </location>
</feature>
<gene>
    <name evidence="3" type="ORF">ACFOY2_14290</name>
</gene>
<keyword evidence="4" id="KW-1185">Reference proteome</keyword>
<feature type="transmembrane region" description="Helical" evidence="1">
    <location>
        <begin position="125"/>
        <end position="144"/>
    </location>
</feature>
<accession>A0ABV8G7S9</accession>
<reference evidence="4" key="1">
    <citation type="journal article" date="2019" name="Int. J. Syst. Evol. Microbiol.">
        <title>The Global Catalogue of Microorganisms (GCM) 10K type strain sequencing project: providing services to taxonomists for standard genome sequencing and annotation.</title>
        <authorList>
            <consortium name="The Broad Institute Genomics Platform"/>
            <consortium name="The Broad Institute Genome Sequencing Center for Infectious Disease"/>
            <person name="Wu L."/>
            <person name="Ma J."/>
        </authorList>
    </citation>
    <scope>NUCLEOTIDE SEQUENCE [LARGE SCALE GENOMIC DNA]</scope>
    <source>
        <strain evidence="4">TBRC 1276</strain>
    </source>
</reference>
<feature type="transmembrane region" description="Helical" evidence="1">
    <location>
        <begin position="94"/>
        <end position="113"/>
    </location>
</feature>